<name>A0A1G6BNH4_EUBOX</name>
<dbReference type="STRING" id="1732.SAMN02910417_01664"/>
<sequence>MKTLVQAQQLAIKILNNSRNELMLTFRFLDLALGKLKYLHGMYEGIGTDGRYLYYEPQEVFRVYKESSSRCNHLFLHMVLHCIFYHPFVKEDTKPDLWNLACDIAVEGIISELSLSQLEVDGEEEIRGKLESLKERYGTLTAGRLYRQFVTKGLALEEYERLRMLFEFDSHESWYGSKSQNSQQEKTQSKEQSREELFEDWQQISERVKVDMETVSKEWSDRSDNLVRNMNEVHKEHYDYEQFLKKFAVMVEEMKVSQEEFDYIFYTYGMELYEDVPLIEPLEYSENKKITEFVIAIDTSGSVEGELVKRFVTKTYNILSQQSNFHRKVNIHIIQCDAKIQRDDKITSDEEFEHYIEGLLLQGFGGTDFRPVFAYVDELIATGELTNLKGMIYFTDGKGVYPKTKPRYDTAFVFVDDTAQAPKVPVWAMKVVLTPQEIREGSKYEH</sequence>
<dbReference type="InterPro" id="IPR025154">
    <property type="entry name" value="Put_metallopeptidase_dom"/>
</dbReference>
<dbReference type="PANTHER" id="PTHR38730:SF1">
    <property type="entry name" value="SLL7028 PROTEIN"/>
    <property type="match status" value="1"/>
</dbReference>
<dbReference type="Proteomes" id="UP000199228">
    <property type="component" value="Unassembled WGS sequence"/>
</dbReference>
<dbReference type="Gene3D" id="3.40.50.410">
    <property type="entry name" value="von Willebrand factor, type A domain"/>
    <property type="match status" value="1"/>
</dbReference>
<evidence type="ECO:0000259" key="1">
    <source>
        <dbReference type="Pfam" id="PF09967"/>
    </source>
</evidence>
<dbReference type="CDD" id="cd00198">
    <property type="entry name" value="vWFA"/>
    <property type="match status" value="1"/>
</dbReference>
<organism evidence="3 4">
    <name type="scientific">Eubacterium oxidoreducens</name>
    <dbReference type="NCBI Taxonomy" id="1732"/>
    <lineage>
        <taxon>Bacteria</taxon>
        <taxon>Bacillati</taxon>
        <taxon>Bacillota</taxon>
        <taxon>Clostridia</taxon>
        <taxon>Eubacteriales</taxon>
        <taxon>Eubacteriaceae</taxon>
        <taxon>Eubacterium</taxon>
    </lineage>
</organism>
<evidence type="ECO:0000313" key="4">
    <source>
        <dbReference type="Proteomes" id="UP000199228"/>
    </source>
</evidence>
<protein>
    <submittedName>
        <fullName evidence="3">Predicted metal-dependent peptidase</fullName>
    </submittedName>
</protein>
<dbReference type="RefSeq" id="WP_090173891.1">
    <property type="nucleotide sequence ID" value="NZ_FMXR01000011.1"/>
</dbReference>
<feature type="domain" description="VWA-like" evidence="1">
    <location>
        <begin position="294"/>
        <end position="433"/>
    </location>
</feature>
<reference evidence="3 4" key="1">
    <citation type="submission" date="2016-10" db="EMBL/GenBank/DDBJ databases">
        <authorList>
            <person name="de Groot N.N."/>
        </authorList>
    </citation>
    <scope>NUCLEOTIDE SEQUENCE [LARGE SCALE GENOMIC DNA]</scope>
    <source>
        <strain evidence="3 4">DSM 3217</strain>
    </source>
</reference>
<dbReference type="InterPro" id="IPR036465">
    <property type="entry name" value="vWFA_dom_sf"/>
</dbReference>
<dbReference type="OrthoDB" id="9809307at2"/>
<evidence type="ECO:0000259" key="2">
    <source>
        <dbReference type="Pfam" id="PF13203"/>
    </source>
</evidence>
<dbReference type="PANTHER" id="PTHR38730">
    <property type="entry name" value="SLL7028 PROTEIN"/>
    <property type="match status" value="1"/>
</dbReference>
<dbReference type="SUPFAM" id="SSF53300">
    <property type="entry name" value="vWA-like"/>
    <property type="match status" value="1"/>
</dbReference>
<gene>
    <name evidence="3" type="ORF">SAMN02910417_01664</name>
</gene>
<dbReference type="InterPro" id="IPR018698">
    <property type="entry name" value="VWA-like_dom"/>
</dbReference>
<feature type="domain" description="Putative metallopeptidase" evidence="2">
    <location>
        <begin position="45"/>
        <end position="194"/>
    </location>
</feature>
<dbReference type="Pfam" id="PF13203">
    <property type="entry name" value="DUF2201_N"/>
    <property type="match status" value="1"/>
</dbReference>
<proteinExistence type="predicted"/>
<dbReference type="Pfam" id="PF09967">
    <property type="entry name" value="DUF2201"/>
    <property type="match status" value="1"/>
</dbReference>
<dbReference type="AlphaFoldDB" id="A0A1G6BNH4"/>
<accession>A0A1G6BNH4</accession>
<dbReference type="EMBL" id="FMXR01000011">
    <property type="protein sequence ID" value="SDB22128.1"/>
    <property type="molecule type" value="Genomic_DNA"/>
</dbReference>
<evidence type="ECO:0000313" key="3">
    <source>
        <dbReference type="EMBL" id="SDB22128.1"/>
    </source>
</evidence>
<keyword evidence="4" id="KW-1185">Reference proteome</keyword>